<organism evidence="2 3">
    <name type="scientific">Paraglaciecola polaris LMG 21857</name>
    <dbReference type="NCBI Taxonomy" id="1129793"/>
    <lineage>
        <taxon>Bacteria</taxon>
        <taxon>Pseudomonadati</taxon>
        <taxon>Pseudomonadota</taxon>
        <taxon>Gammaproteobacteria</taxon>
        <taxon>Alteromonadales</taxon>
        <taxon>Alteromonadaceae</taxon>
        <taxon>Paraglaciecola</taxon>
    </lineage>
</organism>
<feature type="transmembrane region" description="Helical" evidence="1">
    <location>
        <begin position="168"/>
        <end position="190"/>
    </location>
</feature>
<accession>K6YFG7</accession>
<name>K6YFG7_9ALTE</name>
<feature type="transmembrane region" description="Helical" evidence="1">
    <location>
        <begin position="61"/>
        <end position="79"/>
    </location>
</feature>
<sequence>MVSKLPKWVEYGAFVLALIAGSVNAVGLLGFTHQAISHLSGSATLIGASIITAPLTDMLHLVAILFSFMFGAAFSGFFLRSRTLKLSRHYDSLLLVEGGLLLISIWLLNGNSTAGHYTASAACGLQNALATTYSGAIIRTTHMTGIFTDLGIMLGARLRNEVFDKRKAILFLLLISGFISGGLVGASLFARIGFNALLAPASLCFLLALGYRFYRTDMQKGAN</sequence>
<feature type="transmembrane region" description="Helical" evidence="1">
    <location>
        <begin position="91"/>
        <end position="108"/>
    </location>
</feature>
<dbReference type="Proteomes" id="UP000006322">
    <property type="component" value="Unassembled WGS sequence"/>
</dbReference>
<dbReference type="PANTHER" id="PTHR37314">
    <property type="entry name" value="SLR0142 PROTEIN"/>
    <property type="match status" value="1"/>
</dbReference>
<dbReference type="PANTHER" id="PTHR37314:SF4">
    <property type="entry name" value="UPF0700 TRANSMEMBRANE PROTEIN YOAK"/>
    <property type="match status" value="1"/>
</dbReference>
<evidence type="ECO:0000313" key="3">
    <source>
        <dbReference type="Proteomes" id="UP000006322"/>
    </source>
</evidence>
<gene>
    <name evidence="2" type="ORF">GPLA_0562</name>
</gene>
<keyword evidence="1" id="KW-0812">Transmembrane</keyword>
<evidence type="ECO:0008006" key="4">
    <source>
        <dbReference type="Google" id="ProtNLM"/>
    </source>
</evidence>
<proteinExistence type="predicted"/>
<dbReference type="Pfam" id="PF06912">
    <property type="entry name" value="DUF1275"/>
    <property type="match status" value="1"/>
</dbReference>
<dbReference type="InterPro" id="IPR010699">
    <property type="entry name" value="DUF1275"/>
</dbReference>
<feature type="transmembrane region" description="Helical" evidence="1">
    <location>
        <begin position="12"/>
        <end position="31"/>
    </location>
</feature>
<dbReference type="STRING" id="1129793.GPLA_0562"/>
<feature type="transmembrane region" description="Helical" evidence="1">
    <location>
        <begin position="136"/>
        <end position="156"/>
    </location>
</feature>
<comment type="caution">
    <text evidence="2">The sequence shown here is derived from an EMBL/GenBank/DDBJ whole genome shotgun (WGS) entry which is preliminary data.</text>
</comment>
<evidence type="ECO:0000256" key="1">
    <source>
        <dbReference type="SAM" id="Phobius"/>
    </source>
</evidence>
<dbReference type="EMBL" id="BAER01000017">
    <property type="protein sequence ID" value="GAC31479.1"/>
    <property type="molecule type" value="Genomic_DNA"/>
</dbReference>
<dbReference type="OrthoDB" id="270162at2"/>
<dbReference type="RefSeq" id="WP_007103285.1">
    <property type="nucleotide sequence ID" value="NZ_BAER01000017.1"/>
</dbReference>
<dbReference type="AlphaFoldDB" id="K6YFG7"/>
<keyword evidence="3" id="KW-1185">Reference proteome</keyword>
<reference evidence="3" key="1">
    <citation type="journal article" date="2014" name="Environ. Microbiol.">
        <title>Comparative genomics of the marine bacterial genus Glaciecola reveals the high degree of genomic diversity and genomic characteristic for cold adaptation.</title>
        <authorList>
            <person name="Qin Q.L."/>
            <person name="Xie B.B."/>
            <person name="Yu Y."/>
            <person name="Shu Y.L."/>
            <person name="Rong J.C."/>
            <person name="Zhang Y.J."/>
            <person name="Zhao D.L."/>
            <person name="Chen X.L."/>
            <person name="Zhang X.Y."/>
            <person name="Chen B."/>
            <person name="Zhou B.C."/>
            <person name="Zhang Y.Z."/>
        </authorList>
    </citation>
    <scope>NUCLEOTIDE SEQUENCE [LARGE SCALE GENOMIC DNA]</scope>
    <source>
        <strain evidence="3">LMG 21857</strain>
    </source>
</reference>
<keyword evidence="1" id="KW-0472">Membrane</keyword>
<protein>
    <recommendedName>
        <fullName evidence="4">Transmembrane protein</fullName>
    </recommendedName>
</protein>
<evidence type="ECO:0000313" key="2">
    <source>
        <dbReference type="EMBL" id="GAC31479.1"/>
    </source>
</evidence>
<feature type="transmembrane region" description="Helical" evidence="1">
    <location>
        <begin position="196"/>
        <end position="214"/>
    </location>
</feature>
<keyword evidence="1" id="KW-1133">Transmembrane helix</keyword>